<feature type="domain" description="SWIM-type" evidence="3">
    <location>
        <begin position="54"/>
        <end position="88"/>
    </location>
</feature>
<gene>
    <name evidence="4" type="ORF">J2T09_001110</name>
</gene>
<protein>
    <recommendedName>
        <fullName evidence="3">SWIM-type domain-containing protein</fullName>
    </recommendedName>
</protein>
<feature type="coiled-coil region" evidence="2">
    <location>
        <begin position="250"/>
        <end position="277"/>
    </location>
</feature>
<dbReference type="Pfam" id="PF04434">
    <property type="entry name" value="SWIM"/>
    <property type="match status" value="1"/>
</dbReference>
<keyword evidence="1" id="KW-0479">Metal-binding</keyword>
<evidence type="ECO:0000259" key="3">
    <source>
        <dbReference type="PROSITE" id="PS50966"/>
    </source>
</evidence>
<dbReference type="EMBL" id="JAUSRF010000003">
    <property type="protein sequence ID" value="MDP9836366.1"/>
    <property type="molecule type" value="Genomic_DNA"/>
</dbReference>
<evidence type="ECO:0000256" key="2">
    <source>
        <dbReference type="SAM" id="Coils"/>
    </source>
</evidence>
<dbReference type="InterPro" id="IPR007527">
    <property type="entry name" value="Znf_SWIM"/>
</dbReference>
<name>A0ABT9PPH7_9HYPH</name>
<dbReference type="Proteomes" id="UP001241472">
    <property type="component" value="Unassembled WGS sequence"/>
</dbReference>
<keyword evidence="5" id="KW-1185">Reference proteome</keyword>
<keyword evidence="1" id="KW-0862">Zinc</keyword>
<keyword evidence="2" id="KW-0175">Coiled coil</keyword>
<dbReference type="RefSeq" id="WP_306831992.1">
    <property type="nucleotide sequence ID" value="NZ_JAUSRF010000003.1"/>
</dbReference>
<accession>A0ABT9PPH7</accession>
<reference evidence="4 5" key="1">
    <citation type="submission" date="2023-07" db="EMBL/GenBank/DDBJ databases">
        <title>Sorghum-associated microbial communities from plants grown in Nebraska, USA.</title>
        <authorList>
            <person name="Schachtman D."/>
        </authorList>
    </citation>
    <scope>NUCLEOTIDE SEQUENCE [LARGE SCALE GENOMIC DNA]</scope>
    <source>
        <strain evidence="4 5">DS1307</strain>
    </source>
</reference>
<evidence type="ECO:0000313" key="5">
    <source>
        <dbReference type="Proteomes" id="UP001241472"/>
    </source>
</evidence>
<keyword evidence="1" id="KW-0863">Zinc-finger</keyword>
<dbReference type="PROSITE" id="PS50966">
    <property type="entry name" value="ZF_SWIM"/>
    <property type="match status" value="1"/>
</dbReference>
<sequence>MVRNDLIALTDDGLTQLSNTGIVKRSQRDLAAGTGPVLDVAGDGTIEARFSDGTLTRLAAGKEIADASCTCPSSGVCRHRIMLAMAYRDGQTADAATSAPEPAGWNPATLDLDGFESALGPSAKSELTRLMTARHTVRLDYGQVPAARLPMASVRFLVPNDLGYARCDCVQGRGCVHVALAIRAFRAADGAGEAGIGGETGPKTTVDTTSLAMACEEVVAKLLDVGVLAGMAAHVQQLEHCRRQAELLGASQVLLVIDALREQVEAYEARSARHDERAGLRLATELLARVRASDTAMALGLGEPFETAMAKTRLVSLGARLRQEGDDISASVLLADSDTGATMLMEKLFSPNPNEADFHSSVLRRQFGAGLPVQGVGRGQILTSVARRRADGLLALGSGTGGKTQVMPRDGNFSWSAPLMASRTENVIRDFAERPLSLIRPRKRVDDVHMFEVEAVLGQSWSAGTQYWQAAVQLANDGGTLHLEREFDSGAPAAPGILSAAFDGRWGEVRQIAGTVRLEDGVLVCEPWSISADRFIVPDLDALDDQAALTPPQAMAGQSGLLDDVERLLSGAIHAGGRARGSRQAIGKPLAAKLAAAGFGTLSVRLGQWLDASPDAEAASFRDVAIWLLTLKETREGQPT</sequence>
<proteinExistence type="predicted"/>
<evidence type="ECO:0000256" key="1">
    <source>
        <dbReference type="PROSITE-ProRule" id="PRU00325"/>
    </source>
</evidence>
<organism evidence="4 5">
    <name type="scientific">Neorhizobium huautlense</name>
    <dbReference type="NCBI Taxonomy" id="67774"/>
    <lineage>
        <taxon>Bacteria</taxon>
        <taxon>Pseudomonadati</taxon>
        <taxon>Pseudomonadota</taxon>
        <taxon>Alphaproteobacteria</taxon>
        <taxon>Hyphomicrobiales</taxon>
        <taxon>Rhizobiaceae</taxon>
        <taxon>Rhizobium/Agrobacterium group</taxon>
        <taxon>Neorhizobium</taxon>
    </lineage>
</organism>
<evidence type="ECO:0000313" key="4">
    <source>
        <dbReference type="EMBL" id="MDP9836366.1"/>
    </source>
</evidence>
<comment type="caution">
    <text evidence="4">The sequence shown here is derived from an EMBL/GenBank/DDBJ whole genome shotgun (WGS) entry which is preliminary data.</text>
</comment>